<keyword evidence="2" id="KW-1185">Reference proteome</keyword>
<reference evidence="1 2" key="1">
    <citation type="submission" date="2019-08" db="EMBL/GenBank/DDBJ databases">
        <authorList>
            <person name="Herpell B J."/>
        </authorList>
    </citation>
    <scope>NUCLEOTIDE SEQUENCE [LARGE SCALE GENOMIC DNA]</scope>
    <source>
        <strain evidence="2">Msb3</strain>
    </source>
</reference>
<proteinExistence type="predicted"/>
<accession>A0A5Q4ZJ14</accession>
<dbReference type="KEGG" id="pdio:PDMSB3_0123.1"/>
<evidence type="ECO:0000313" key="2">
    <source>
        <dbReference type="Proteomes" id="UP000325811"/>
    </source>
</evidence>
<evidence type="ECO:0000313" key="1">
    <source>
        <dbReference type="EMBL" id="VVD31426.1"/>
    </source>
</evidence>
<protein>
    <submittedName>
        <fullName evidence="1">Uncharacterized protein</fullName>
    </submittedName>
</protein>
<name>A0A5Q4ZJ14_9BURK</name>
<gene>
    <name evidence="1" type="ORF">PDMSB3_0123</name>
</gene>
<dbReference type="AlphaFoldDB" id="A0A5Q4ZJ14"/>
<dbReference type="EMBL" id="LR699554">
    <property type="protein sequence ID" value="VVD31426.1"/>
    <property type="molecule type" value="Genomic_DNA"/>
</dbReference>
<dbReference type="Proteomes" id="UP000325811">
    <property type="component" value="Chromosome II"/>
</dbReference>
<organism evidence="1 2">
    <name type="scientific">Paraburkholderia dioscoreae</name>
    <dbReference type="NCBI Taxonomy" id="2604047"/>
    <lineage>
        <taxon>Bacteria</taxon>
        <taxon>Pseudomonadati</taxon>
        <taxon>Pseudomonadota</taxon>
        <taxon>Betaproteobacteria</taxon>
        <taxon>Burkholderiales</taxon>
        <taxon>Burkholderiaceae</taxon>
        <taxon>Paraburkholderia</taxon>
    </lineage>
</organism>
<sequence length="83" mass="9239">MLTHCALTAPAASSWVAPKPVFSNVASSMPSRSRAAWSAQAVKASAHTSTVSWCFIDSLRRAHLLIDGYEYEETQIRREWEQS</sequence>